<dbReference type="Gene3D" id="1.10.10.60">
    <property type="entry name" value="Homeodomain-like"/>
    <property type="match status" value="2"/>
</dbReference>
<sequence>MTNSAFDDLTKRTATDDAEITTHAPMAIFYKKRVTAQVLYTQVQAGNVTTFEAADYQEMHRDRDFELMYVLAGQITNHLEDQTTTLIAGEGCLLNPQIIHSEQLAPHTTVMFINLSRTLLTQLLTGVPLDGPIFSFLNHNLAENNAWQRNYLEFSRSIPYTNQTFKIILDSLQQEVATRKIGAAYFQAGLVLRLLNALEDTARFSLTTVSLDLSKDDYLVNRTIRLIENHYGNIARKDIEAALHYNAEYLNRLLKKQTGKTISAYAQHVRIHNAQQLLITTDLTVQSIAERLGFSNEVYFYHYFKKHVQLSPNTYRQQFKLTNLPK</sequence>
<reference evidence="5 6" key="1">
    <citation type="submission" date="2024-09" db="EMBL/GenBank/DDBJ databases">
        <authorList>
            <person name="Sun Q."/>
            <person name="Mori K."/>
        </authorList>
    </citation>
    <scope>NUCLEOTIDE SEQUENCE [LARGE SCALE GENOMIC DNA]</scope>
    <source>
        <strain evidence="5 6">TBRC 4576</strain>
    </source>
</reference>
<dbReference type="InterPro" id="IPR014710">
    <property type="entry name" value="RmlC-like_jellyroll"/>
</dbReference>
<dbReference type="Gene3D" id="2.60.120.10">
    <property type="entry name" value="Jelly Rolls"/>
    <property type="match status" value="1"/>
</dbReference>
<dbReference type="InterPro" id="IPR018060">
    <property type="entry name" value="HTH_AraC"/>
</dbReference>
<dbReference type="Pfam" id="PF02311">
    <property type="entry name" value="AraC_binding"/>
    <property type="match status" value="1"/>
</dbReference>
<proteinExistence type="predicted"/>
<keyword evidence="1" id="KW-0805">Transcription regulation</keyword>
<dbReference type="PANTHER" id="PTHR43280:SF28">
    <property type="entry name" value="HTH-TYPE TRANSCRIPTIONAL ACTIVATOR RHAS"/>
    <property type="match status" value="1"/>
</dbReference>
<evidence type="ECO:0000256" key="2">
    <source>
        <dbReference type="ARBA" id="ARBA00023125"/>
    </source>
</evidence>
<dbReference type="PANTHER" id="PTHR43280">
    <property type="entry name" value="ARAC-FAMILY TRANSCRIPTIONAL REGULATOR"/>
    <property type="match status" value="1"/>
</dbReference>
<evidence type="ECO:0000259" key="4">
    <source>
        <dbReference type="PROSITE" id="PS01124"/>
    </source>
</evidence>
<gene>
    <name evidence="5" type="ORF">ACFFLI_05070</name>
</gene>
<dbReference type="InterPro" id="IPR009057">
    <property type="entry name" value="Homeodomain-like_sf"/>
</dbReference>
<evidence type="ECO:0000256" key="1">
    <source>
        <dbReference type="ARBA" id="ARBA00023015"/>
    </source>
</evidence>
<accession>A0ABV5WSX4</accession>
<dbReference type="EMBL" id="JBHLZY010000010">
    <property type="protein sequence ID" value="MFB9769250.1"/>
    <property type="molecule type" value="Genomic_DNA"/>
</dbReference>
<dbReference type="SMART" id="SM00342">
    <property type="entry name" value="HTH_ARAC"/>
    <property type="match status" value="1"/>
</dbReference>
<dbReference type="PROSITE" id="PS00041">
    <property type="entry name" value="HTH_ARAC_FAMILY_1"/>
    <property type="match status" value="1"/>
</dbReference>
<keyword evidence="2" id="KW-0238">DNA-binding</keyword>
<dbReference type="RefSeq" id="WP_137642582.1">
    <property type="nucleotide sequence ID" value="NZ_BJEA01000009.1"/>
</dbReference>
<dbReference type="Pfam" id="PF12833">
    <property type="entry name" value="HTH_18"/>
    <property type="match status" value="1"/>
</dbReference>
<feature type="domain" description="HTH araC/xylS-type" evidence="4">
    <location>
        <begin position="221"/>
        <end position="318"/>
    </location>
</feature>
<evidence type="ECO:0000256" key="3">
    <source>
        <dbReference type="ARBA" id="ARBA00023163"/>
    </source>
</evidence>
<keyword evidence="6" id="KW-1185">Reference proteome</keyword>
<dbReference type="InterPro" id="IPR018062">
    <property type="entry name" value="HTH_AraC-typ_CS"/>
</dbReference>
<dbReference type="Proteomes" id="UP001589691">
    <property type="component" value="Unassembled WGS sequence"/>
</dbReference>
<name>A0ABV5WSX4_9LACO</name>
<dbReference type="SUPFAM" id="SSF51182">
    <property type="entry name" value="RmlC-like cupins"/>
    <property type="match status" value="1"/>
</dbReference>
<keyword evidence="3" id="KW-0804">Transcription</keyword>
<dbReference type="InterPro" id="IPR011051">
    <property type="entry name" value="RmlC_Cupin_sf"/>
</dbReference>
<organism evidence="5 6">
    <name type="scientific">Lactiplantibacillus modestisalitolerans</name>
    <dbReference type="NCBI Taxonomy" id="1457219"/>
    <lineage>
        <taxon>Bacteria</taxon>
        <taxon>Bacillati</taxon>
        <taxon>Bacillota</taxon>
        <taxon>Bacilli</taxon>
        <taxon>Lactobacillales</taxon>
        <taxon>Lactobacillaceae</taxon>
        <taxon>Lactiplantibacillus</taxon>
    </lineage>
</organism>
<dbReference type="SUPFAM" id="SSF46689">
    <property type="entry name" value="Homeodomain-like"/>
    <property type="match status" value="1"/>
</dbReference>
<dbReference type="PROSITE" id="PS01124">
    <property type="entry name" value="HTH_ARAC_FAMILY_2"/>
    <property type="match status" value="1"/>
</dbReference>
<evidence type="ECO:0000313" key="6">
    <source>
        <dbReference type="Proteomes" id="UP001589691"/>
    </source>
</evidence>
<dbReference type="InterPro" id="IPR003313">
    <property type="entry name" value="AraC-bd"/>
</dbReference>
<evidence type="ECO:0000313" key="5">
    <source>
        <dbReference type="EMBL" id="MFB9769250.1"/>
    </source>
</evidence>
<protein>
    <submittedName>
        <fullName evidence="5">Helix-turn-helix domain-containing protein</fullName>
    </submittedName>
</protein>
<comment type="caution">
    <text evidence="5">The sequence shown here is derived from an EMBL/GenBank/DDBJ whole genome shotgun (WGS) entry which is preliminary data.</text>
</comment>